<proteinExistence type="predicted"/>
<organism evidence="2 3">
    <name type="scientific">Chloropicon roscoffensis</name>
    <dbReference type="NCBI Taxonomy" id="1461544"/>
    <lineage>
        <taxon>Eukaryota</taxon>
        <taxon>Viridiplantae</taxon>
        <taxon>Chlorophyta</taxon>
        <taxon>Chloropicophyceae</taxon>
        <taxon>Chloropicales</taxon>
        <taxon>Chloropicaceae</taxon>
        <taxon>Chloropicon</taxon>
    </lineage>
</organism>
<evidence type="ECO:0000313" key="2">
    <source>
        <dbReference type="EMBL" id="WZN61035.1"/>
    </source>
</evidence>
<dbReference type="AlphaFoldDB" id="A0AAX4P4R9"/>
<feature type="region of interest" description="Disordered" evidence="1">
    <location>
        <begin position="38"/>
        <end position="94"/>
    </location>
</feature>
<sequence length="155" mass="16782">METPEAEARPEGYLDVEAEELDDLFSALSRTPEVKIRTLSTGPVGSSGGATPREVQSARPALRTESRARALAGEPDGAARRTTRSASATPARRRAIEGIQAKLRSQRSETAEDVLRGMDKAELVAVAAHLLDYVVGRTKVLKQEKLLKTFQKAGR</sequence>
<keyword evidence="3" id="KW-1185">Reference proteome</keyword>
<evidence type="ECO:0000313" key="3">
    <source>
        <dbReference type="Proteomes" id="UP001472866"/>
    </source>
</evidence>
<protein>
    <submittedName>
        <fullName evidence="2">Uncharacterized protein</fullName>
    </submittedName>
</protein>
<accession>A0AAX4P4R9</accession>
<dbReference type="Proteomes" id="UP001472866">
    <property type="component" value="Chromosome 03"/>
</dbReference>
<reference evidence="2 3" key="1">
    <citation type="submission" date="2024-03" db="EMBL/GenBank/DDBJ databases">
        <title>Complete genome sequence of the green alga Chloropicon roscoffensis RCC1871.</title>
        <authorList>
            <person name="Lemieux C."/>
            <person name="Pombert J.-F."/>
            <person name="Otis C."/>
            <person name="Turmel M."/>
        </authorList>
    </citation>
    <scope>NUCLEOTIDE SEQUENCE [LARGE SCALE GENOMIC DNA]</scope>
    <source>
        <strain evidence="2 3">RCC1871</strain>
    </source>
</reference>
<gene>
    <name evidence="2" type="ORF">HKI87_03g25690</name>
</gene>
<evidence type="ECO:0000256" key="1">
    <source>
        <dbReference type="SAM" id="MobiDB-lite"/>
    </source>
</evidence>
<dbReference type="EMBL" id="CP151503">
    <property type="protein sequence ID" value="WZN61035.1"/>
    <property type="molecule type" value="Genomic_DNA"/>
</dbReference>
<name>A0AAX4P4R9_9CHLO</name>